<evidence type="ECO:0000259" key="2">
    <source>
        <dbReference type="Pfam" id="PF22936"/>
    </source>
</evidence>
<dbReference type="Pfam" id="PF22936">
    <property type="entry name" value="Pol_BBD"/>
    <property type="match status" value="1"/>
</dbReference>
<evidence type="ECO:0000256" key="1">
    <source>
        <dbReference type="SAM" id="MobiDB-lite"/>
    </source>
</evidence>
<dbReference type="Proteomes" id="UP000541444">
    <property type="component" value="Unassembled WGS sequence"/>
</dbReference>
<dbReference type="Pfam" id="PF14223">
    <property type="entry name" value="Retrotran_gag_2"/>
    <property type="match status" value="1"/>
</dbReference>
<dbReference type="PANTHER" id="PTHR47481">
    <property type="match status" value="1"/>
</dbReference>
<feature type="region of interest" description="Disordered" evidence="1">
    <location>
        <begin position="180"/>
        <end position="216"/>
    </location>
</feature>
<sequence>MEIVSSSSSTAGRTISLSGLSSMVSVKLSSTNFLLWRSQILPLLESQELLGYIDGTITSRSLTISNEEGLSEENLEYRKWTLADRFITSLINSSLTEEAMSETMGTSTSRELWIALEESFSSKSTTRELHLSEELQSLKQGSYSISDHAKRFKKICDQLAAIGTPVPDHKSHELLLKSLSPPNASHESAFSAQRGGRGGRDNRGGRGGRGYYPNRGGSYFRATNTNHGNESYGSFSRSNYRDPRCQICKRTRHSVINCYNYVNKGTQSADILEALSALTFHDTPDSEWYPDSGASTHMTKDAGNFSHLNLYHGSDRVIVGNGSTLNITHLGRVPIPTPYGTLTLQDVLLVPKIQKNLLSVSQLKHDTDASIKFVSNGFAIKDLRTKKVLGTGSRKAGLYSLDQ</sequence>
<dbReference type="EMBL" id="JACGCM010000049">
    <property type="protein sequence ID" value="KAF6176750.1"/>
    <property type="molecule type" value="Genomic_DNA"/>
</dbReference>
<gene>
    <name evidence="3" type="ORF">GIB67_031561</name>
</gene>
<proteinExistence type="predicted"/>
<name>A0A7J7PBP5_9MAGN</name>
<feature type="domain" description="Retrovirus-related Pol polyprotein from transposon TNT 1-94-like beta-barrel" evidence="2">
    <location>
        <begin position="288"/>
        <end position="365"/>
    </location>
</feature>
<accession>A0A7J7PBP5</accession>
<protein>
    <recommendedName>
        <fullName evidence="2">Retrovirus-related Pol polyprotein from transposon TNT 1-94-like beta-barrel domain-containing protein</fullName>
    </recommendedName>
</protein>
<feature type="compositionally biased region" description="Polar residues" evidence="1">
    <location>
        <begin position="181"/>
        <end position="191"/>
    </location>
</feature>
<dbReference type="PANTHER" id="PTHR47481:SF10">
    <property type="entry name" value="COPIA-LIKE POLYPROTEIN_RETROTRANSPOSON"/>
    <property type="match status" value="1"/>
</dbReference>
<organism evidence="3 4">
    <name type="scientific">Kingdonia uniflora</name>
    <dbReference type="NCBI Taxonomy" id="39325"/>
    <lineage>
        <taxon>Eukaryota</taxon>
        <taxon>Viridiplantae</taxon>
        <taxon>Streptophyta</taxon>
        <taxon>Embryophyta</taxon>
        <taxon>Tracheophyta</taxon>
        <taxon>Spermatophyta</taxon>
        <taxon>Magnoliopsida</taxon>
        <taxon>Ranunculales</taxon>
        <taxon>Circaeasteraceae</taxon>
        <taxon>Kingdonia</taxon>
    </lineage>
</organism>
<evidence type="ECO:0000313" key="3">
    <source>
        <dbReference type="EMBL" id="KAF6176750.1"/>
    </source>
</evidence>
<dbReference type="AlphaFoldDB" id="A0A7J7PBP5"/>
<comment type="caution">
    <text evidence="3">The sequence shown here is derived from an EMBL/GenBank/DDBJ whole genome shotgun (WGS) entry which is preliminary data.</text>
</comment>
<evidence type="ECO:0000313" key="4">
    <source>
        <dbReference type="Proteomes" id="UP000541444"/>
    </source>
</evidence>
<keyword evidence="4" id="KW-1185">Reference proteome</keyword>
<dbReference type="InterPro" id="IPR054722">
    <property type="entry name" value="PolX-like_BBD"/>
</dbReference>
<dbReference type="OrthoDB" id="1845088at2759"/>
<reference evidence="3 4" key="1">
    <citation type="journal article" date="2020" name="IScience">
        <title>Genome Sequencing of the Endangered Kingdonia uniflora (Circaeasteraceae, Ranunculales) Reveals Potential Mechanisms of Evolutionary Specialization.</title>
        <authorList>
            <person name="Sun Y."/>
            <person name="Deng T."/>
            <person name="Zhang A."/>
            <person name="Moore M.J."/>
            <person name="Landis J.B."/>
            <person name="Lin N."/>
            <person name="Zhang H."/>
            <person name="Zhang X."/>
            <person name="Huang J."/>
            <person name="Zhang X."/>
            <person name="Sun H."/>
            <person name="Wang H."/>
        </authorList>
    </citation>
    <scope>NUCLEOTIDE SEQUENCE [LARGE SCALE GENOMIC DNA]</scope>
    <source>
        <strain evidence="3">TB1705</strain>
        <tissue evidence="3">Leaf</tissue>
    </source>
</reference>